<dbReference type="RefSeq" id="WP_184622078.1">
    <property type="nucleotide sequence ID" value="NZ_JACHCC010000001.1"/>
</dbReference>
<sequence>MKKLIYLLLLIAVLPVVAKAAAKEKFLKGYYIDSLKNKVEGLIAFDGSDCQNFSFKKQLGEKSTVINVTKCSGFGIGPRVFEVIDDIDFVTLVRKRPITKAFAELIETGSVKLYKMSLELSSMDKTHKISSLALQTSGSSETGGLSSYLTKDRIYYYLKRTGENKYLRVETRKSKFKKQLQDYLKDRPEIAAKIAKNKDYSYNNIELIVHAYNEDTAPAPAN</sequence>
<organism evidence="2 3">
    <name type="scientific">Pedobacter cryoconitis</name>
    <dbReference type="NCBI Taxonomy" id="188932"/>
    <lineage>
        <taxon>Bacteria</taxon>
        <taxon>Pseudomonadati</taxon>
        <taxon>Bacteroidota</taxon>
        <taxon>Sphingobacteriia</taxon>
        <taxon>Sphingobacteriales</taxon>
        <taxon>Sphingobacteriaceae</taxon>
        <taxon>Pedobacter</taxon>
    </lineage>
</organism>
<evidence type="ECO:0000313" key="3">
    <source>
        <dbReference type="Proteomes" id="UP000521017"/>
    </source>
</evidence>
<feature type="chain" id="PRO_5031440416" evidence="1">
    <location>
        <begin position="21"/>
        <end position="222"/>
    </location>
</feature>
<keyword evidence="1" id="KW-0732">Signal</keyword>
<accession>A0A7X0IZD4</accession>
<feature type="signal peptide" evidence="1">
    <location>
        <begin position="1"/>
        <end position="20"/>
    </location>
</feature>
<dbReference type="AlphaFoldDB" id="A0A7X0IZD4"/>
<protein>
    <submittedName>
        <fullName evidence="2">Uncharacterized protein</fullName>
    </submittedName>
</protein>
<gene>
    <name evidence="2" type="ORF">HDF25_000317</name>
</gene>
<dbReference type="Proteomes" id="UP000521017">
    <property type="component" value="Unassembled WGS sequence"/>
</dbReference>
<name>A0A7X0IZD4_9SPHI</name>
<comment type="caution">
    <text evidence="2">The sequence shown here is derived from an EMBL/GenBank/DDBJ whole genome shotgun (WGS) entry which is preliminary data.</text>
</comment>
<dbReference type="EMBL" id="JACHCC010000001">
    <property type="protein sequence ID" value="MBB6498193.1"/>
    <property type="molecule type" value="Genomic_DNA"/>
</dbReference>
<evidence type="ECO:0000313" key="2">
    <source>
        <dbReference type="EMBL" id="MBB6498193.1"/>
    </source>
</evidence>
<evidence type="ECO:0000256" key="1">
    <source>
        <dbReference type="SAM" id="SignalP"/>
    </source>
</evidence>
<proteinExistence type="predicted"/>
<reference evidence="2 3" key="1">
    <citation type="submission" date="2020-08" db="EMBL/GenBank/DDBJ databases">
        <title>Genomic Encyclopedia of Type Strains, Phase IV (KMG-V): Genome sequencing to study the core and pangenomes of soil and plant-associated prokaryotes.</title>
        <authorList>
            <person name="Whitman W."/>
        </authorList>
    </citation>
    <scope>NUCLEOTIDE SEQUENCE [LARGE SCALE GENOMIC DNA]</scope>
    <source>
        <strain evidence="2 3">M2T3</strain>
    </source>
</reference>